<protein>
    <submittedName>
        <fullName evidence="4">Iron(III) transport system substrate-binding protein</fullName>
    </submittedName>
</protein>
<sequence>MQRYTSCLYISILCTLGGFFMKQLTRTLIGGLLAGTTGLLLAACSDSGDQGQAEQTEAKPTVTVYSARAEHLIQPIFERYTEETGVKVRFITDSAGALIQRLKAEGSNTPADLLLTVDAGNLWQASQEGLFQPVESEVLERNIPDHLQADNNDWFGLSVRARTIVYSTERVDPSELSTYEALADDQWQGRLCLRTAKKVYNQSLVATMINTLGEETTEEIVSGWVNNLATAPHSNDTSAMEAVLAGQCDVTLVNTYYFGRLQKDNPEVKLAIFWPNQDGRGVHVNVSGAGLTKHAKQPEAAQALLEWLSSPEAQEQFAEANQEYPANGSVEPSDFVAAWGDFKADSVNVESAGRLQSDAIKLMDRAGYR</sequence>
<keyword evidence="2" id="KW-0732">Signal</keyword>
<dbReference type="InterPro" id="IPR026045">
    <property type="entry name" value="Ferric-bd"/>
</dbReference>
<dbReference type="EMBL" id="RJUK01000003">
    <property type="protein sequence ID" value="ROQ17959.1"/>
    <property type="molecule type" value="Genomic_DNA"/>
</dbReference>
<reference evidence="4 5" key="1">
    <citation type="submission" date="2018-11" db="EMBL/GenBank/DDBJ databases">
        <title>Genomic Encyclopedia of Type Strains, Phase IV (KMG-IV): sequencing the most valuable type-strain genomes for metagenomic binning, comparative biology and taxonomic classification.</title>
        <authorList>
            <person name="Goeker M."/>
        </authorList>
    </citation>
    <scope>NUCLEOTIDE SEQUENCE [LARGE SCALE GENOMIC DNA]</scope>
    <source>
        <strain evidence="4 5">DSM 16974</strain>
    </source>
</reference>
<evidence type="ECO:0000256" key="1">
    <source>
        <dbReference type="ARBA" id="ARBA00008520"/>
    </source>
</evidence>
<dbReference type="Proteomes" id="UP000273643">
    <property type="component" value="Unassembled WGS sequence"/>
</dbReference>
<dbReference type="GO" id="GO:0046872">
    <property type="term" value="F:metal ion binding"/>
    <property type="evidence" value="ECO:0007669"/>
    <property type="project" value="UniProtKB-KW"/>
</dbReference>
<accession>A0A3N1NPZ8</accession>
<dbReference type="Pfam" id="PF13416">
    <property type="entry name" value="SBP_bac_8"/>
    <property type="match status" value="1"/>
</dbReference>
<evidence type="ECO:0000256" key="3">
    <source>
        <dbReference type="PIRSR" id="PIRSR002825-1"/>
    </source>
</evidence>
<keyword evidence="5" id="KW-1185">Reference proteome</keyword>
<feature type="binding site" evidence="3">
    <location>
        <position position="256"/>
    </location>
    <ligand>
        <name>Fe cation</name>
        <dbReference type="ChEBI" id="CHEBI:24875"/>
    </ligand>
</feature>
<gene>
    <name evidence="4" type="ORF">EDC38_2931</name>
</gene>
<comment type="similarity">
    <text evidence="1">Belongs to the bacterial solute-binding protein 1 family.</text>
</comment>
<keyword evidence="3" id="KW-0408">Iron</keyword>
<dbReference type="PIRSF" id="PIRSF002825">
    <property type="entry name" value="CfbpA"/>
    <property type="match status" value="1"/>
</dbReference>
<dbReference type="Gene3D" id="3.40.190.10">
    <property type="entry name" value="Periplasmic binding protein-like II"/>
    <property type="match status" value="2"/>
</dbReference>
<dbReference type="PANTHER" id="PTHR30006">
    <property type="entry name" value="THIAMINE-BINDING PERIPLASMIC PROTEIN-RELATED"/>
    <property type="match status" value="1"/>
</dbReference>
<organism evidence="4 5">
    <name type="scientific">Marinimicrobium koreense</name>
    <dbReference type="NCBI Taxonomy" id="306545"/>
    <lineage>
        <taxon>Bacteria</taxon>
        <taxon>Pseudomonadati</taxon>
        <taxon>Pseudomonadota</taxon>
        <taxon>Gammaproteobacteria</taxon>
        <taxon>Cellvibrionales</taxon>
        <taxon>Cellvibrionaceae</taxon>
        <taxon>Marinimicrobium</taxon>
    </lineage>
</organism>
<name>A0A3N1NPZ8_9GAMM</name>
<comment type="caution">
    <text evidence="4">The sequence shown here is derived from an EMBL/GenBank/DDBJ whole genome shotgun (WGS) entry which is preliminary data.</text>
</comment>
<dbReference type="PANTHER" id="PTHR30006:SF15">
    <property type="entry name" value="IRON-UTILIZATION PERIPLASMIC PROTEIN"/>
    <property type="match status" value="1"/>
</dbReference>
<dbReference type="InterPro" id="IPR006059">
    <property type="entry name" value="SBP"/>
</dbReference>
<keyword evidence="3" id="KW-0479">Metal-binding</keyword>
<dbReference type="GO" id="GO:0030288">
    <property type="term" value="C:outer membrane-bounded periplasmic space"/>
    <property type="evidence" value="ECO:0007669"/>
    <property type="project" value="TreeGrafter"/>
</dbReference>
<dbReference type="SUPFAM" id="SSF53850">
    <property type="entry name" value="Periplasmic binding protein-like II"/>
    <property type="match status" value="1"/>
</dbReference>
<evidence type="ECO:0000256" key="2">
    <source>
        <dbReference type="ARBA" id="ARBA00022729"/>
    </source>
</evidence>
<evidence type="ECO:0000313" key="5">
    <source>
        <dbReference type="Proteomes" id="UP000273643"/>
    </source>
</evidence>
<dbReference type="AlphaFoldDB" id="A0A3N1NPZ8"/>
<dbReference type="CDD" id="cd13542">
    <property type="entry name" value="PBP2_FutA1_ilke"/>
    <property type="match status" value="1"/>
</dbReference>
<evidence type="ECO:0000313" key="4">
    <source>
        <dbReference type="EMBL" id="ROQ17959.1"/>
    </source>
</evidence>
<proteinExistence type="inferred from homology"/>
<feature type="binding site" evidence="3">
    <location>
        <position position="257"/>
    </location>
    <ligand>
        <name>Fe cation</name>
        <dbReference type="ChEBI" id="CHEBI:24875"/>
    </ligand>
</feature>